<dbReference type="Proteomes" id="UP000770661">
    <property type="component" value="Unassembled WGS sequence"/>
</dbReference>
<feature type="compositionally biased region" description="Acidic residues" evidence="1">
    <location>
        <begin position="115"/>
        <end position="124"/>
    </location>
</feature>
<feature type="region of interest" description="Disordered" evidence="1">
    <location>
        <begin position="95"/>
        <end position="124"/>
    </location>
</feature>
<feature type="region of interest" description="Disordered" evidence="1">
    <location>
        <begin position="1"/>
        <end position="28"/>
    </location>
</feature>
<feature type="compositionally biased region" description="Basic residues" evidence="1">
    <location>
        <begin position="10"/>
        <end position="27"/>
    </location>
</feature>
<evidence type="ECO:0000313" key="2">
    <source>
        <dbReference type="EMBL" id="KAG0721452.1"/>
    </source>
</evidence>
<sequence>MDDWLDSPLRKKRRNAAGSSRNKKQLHLRQDYVNMVMKRQSTNKVLEKHEQVFGIRVLPTSHHPEGNRHPDAGERVCAKRLLVGTREPPSIRLCEATGGRRGSPLEKDGLKGLDWDDSSDEEDDDNLIGIGLESNSYNDEEAMLREEEQERKAAEGEGGHCVAPKPKQDFRELHAQYSTVKDCKPNRTRCRNVPHLPALRIQALGSSVTPRHLGQIRQASHQQRQIPRLQRLKYRLSRGNTSALALPKPGCFQDN</sequence>
<organism evidence="2 3">
    <name type="scientific">Chionoecetes opilio</name>
    <name type="common">Atlantic snow crab</name>
    <name type="synonym">Cancer opilio</name>
    <dbReference type="NCBI Taxonomy" id="41210"/>
    <lineage>
        <taxon>Eukaryota</taxon>
        <taxon>Metazoa</taxon>
        <taxon>Ecdysozoa</taxon>
        <taxon>Arthropoda</taxon>
        <taxon>Crustacea</taxon>
        <taxon>Multicrustacea</taxon>
        <taxon>Malacostraca</taxon>
        <taxon>Eumalacostraca</taxon>
        <taxon>Eucarida</taxon>
        <taxon>Decapoda</taxon>
        <taxon>Pleocyemata</taxon>
        <taxon>Brachyura</taxon>
        <taxon>Eubrachyura</taxon>
        <taxon>Majoidea</taxon>
        <taxon>Majidae</taxon>
        <taxon>Chionoecetes</taxon>
    </lineage>
</organism>
<evidence type="ECO:0000256" key="1">
    <source>
        <dbReference type="SAM" id="MobiDB-lite"/>
    </source>
</evidence>
<dbReference type="AlphaFoldDB" id="A0A8J4Y689"/>
<evidence type="ECO:0000313" key="3">
    <source>
        <dbReference type="Proteomes" id="UP000770661"/>
    </source>
</evidence>
<name>A0A8J4Y689_CHIOP</name>
<protein>
    <submittedName>
        <fullName evidence="2">Uncharacterized protein</fullName>
    </submittedName>
</protein>
<keyword evidence="3" id="KW-1185">Reference proteome</keyword>
<dbReference type="EMBL" id="JACEEZ010011127">
    <property type="protein sequence ID" value="KAG0721452.1"/>
    <property type="molecule type" value="Genomic_DNA"/>
</dbReference>
<proteinExistence type="predicted"/>
<feature type="compositionally biased region" description="Basic and acidic residues" evidence="1">
    <location>
        <begin position="103"/>
        <end position="114"/>
    </location>
</feature>
<reference evidence="2" key="1">
    <citation type="submission" date="2020-07" db="EMBL/GenBank/DDBJ databases">
        <title>The High-quality genome of the commercially important snow crab, Chionoecetes opilio.</title>
        <authorList>
            <person name="Jeong J.-H."/>
            <person name="Ryu S."/>
        </authorList>
    </citation>
    <scope>NUCLEOTIDE SEQUENCE</scope>
    <source>
        <strain evidence="2">MADBK_172401_WGS</strain>
        <tissue evidence="2">Digestive gland</tissue>
    </source>
</reference>
<comment type="caution">
    <text evidence="2">The sequence shown here is derived from an EMBL/GenBank/DDBJ whole genome shotgun (WGS) entry which is preliminary data.</text>
</comment>
<gene>
    <name evidence="2" type="ORF">GWK47_006348</name>
</gene>
<accession>A0A8J4Y689</accession>